<feature type="coiled-coil region" evidence="1">
    <location>
        <begin position="45"/>
        <end position="94"/>
    </location>
</feature>
<name>A0ABN2P3M0_9ACTN</name>
<evidence type="ECO:0000313" key="3">
    <source>
        <dbReference type="Proteomes" id="UP001501612"/>
    </source>
</evidence>
<gene>
    <name evidence="2" type="ORF">GCM10009737_10050</name>
</gene>
<organism evidence="2 3">
    <name type="scientific">Nocardioides lentus</name>
    <dbReference type="NCBI Taxonomy" id="338077"/>
    <lineage>
        <taxon>Bacteria</taxon>
        <taxon>Bacillati</taxon>
        <taxon>Actinomycetota</taxon>
        <taxon>Actinomycetes</taxon>
        <taxon>Propionibacteriales</taxon>
        <taxon>Nocardioidaceae</taxon>
        <taxon>Nocardioides</taxon>
    </lineage>
</organism>
<reference evidence="2 3" key="1">
    <citation type="journal article" date="2019" name="Int. J. Syst. Evol. Microbiol.">
        <title>The Global Catalogue of Microorganisms (GCM) 10K type strain sequencing project: providing services to taxonomists for standard genome sequencing and annotation.</title>
        <authorList>
            <consortium name="The Broad Institute Genomics Platform"/>
            <consortium name="The Broad Institute Genome Sequencing Center for Infectious Disease"/>
            <person name="Wu L."/>
            <person name="Ma J."/>
        </authorList>
    </citation>
    <scope>NUCLEOTIDE SEQUENCE [LARGE SCALE GENOMIC DNA]</scope>
    <source>
        <strain evidence="2 3">JCM 14046</strain>
    </source>
</reference>
<proteinExistence type="predicted"/>
<dbReference type="Proteomes" id="UP001501612">
    <property type="component" value="Unassembled WGS sequence"/>
</dbReference>
<evidence type="ECO:0000313" key="2">
    <source>
        <dbReference type="EMBL" id="GAA1910612.1"/>
    </source>
</evidence>
<sequence>MSRYKVLNSGRTIEGLPAPAILEDEAIPAPVADAVASWREAVEALHEATSALRAAEKEAQESTLRVRGERTRWLAEVREKTKSERRALQAAERRSSAAANGLVGALEEHGGTLRAIGARLALQAHAVAVDAAVDLDEARARFRVAPKVGTHPLVDDELVSRGRIGQRQEGPLVDLDRVDVAALAEIAGEEPGPFGFVERVSRRHAASLWTTARRAARLGSALGANDWTTRENLEGVK</sequence>
<keyword evidence="1" id="KW-0175">Coiled coil</keyword>
<evidence type="ECO:0000256" key="1">
    <source>
        <dbReference type="SAM" id="Coils"/>
    </source>
</evidence>
<comment type="caution">
    <text evidence="2">The sequence shown here is derived from an EMBL/GenBank/DDBJ whole genome shotgun (WGS) entry which is preliminary data.</text>
</comment>
<dbReference type="RefSeq" id="WP_344004603.1">
    <property type="nucleotide sequence ID" value="NZ_BAAAMY010000002.1"/>
</dbReference>
<protein>
    <recommendedName>
        <fullName evidence="4">DUF222 domain-containing protein</fullName>
    </recommendedName>
</protein>
<keyword evidence="3" id="KW-1185">Reference proteome</keyword>
<evidence type="ECO:0008006" key="4">
    <source>
        <dbReference type="Google" id="ProtNLM"/>
    </source>
</evidence>
<dbReference type="EMBL" id="BAAAMY010000002">
    <property type="protein sequence ID" value="GAA1910612.1"/>
    <property type="molecule type" value="Genomic_DNA"/>
</dbReference>
<accession>A0ABN2P3M0</accession>